<organism evidence="18 19">
    <name type="scientific">Candidatus Avoscillospira stercorigallinarum</name>
    <dbReference type="NCBI Taxonomy" id="2840708"/>
    <lineage>
        <taxon>Bacteria</taxon>
        <taxon>Bacillati</taxon>
        <taxon>Bacillota</taxon>
        <taxon>Clostridia</taxon>
        <taxon>Eubacteriales</taxon>
        <taxon>Oscillospiraceae</taxon>
        <taxon>Oscillospiraceae incertae sedis</taxon>
        <taxon>Candidatus Avoscillospira</taxon>
    </lineage>
</organism>
<feature type="domain" description="Helicase C-terminal" evidence="17">
    <location>
        <begin position="454"/>
        <end position="613"/>
    </location>
</feature>
<evidence type="ECO:0000256" key="13">
    <source>
        <dbReference type="ARBA" id="ARBA00034808"/>
    </source>
</evidence>
<dbReference type="PANTHER" id="PTHR47964">
    <property type="entry name" value="ATP-DEPENDENT DNA HELICASE HOMOLOG RECG, CHLOROPLASTIC"/>
    <property type="match status" value="1"/>
</dbReference>
<dbReference type="InterPro" id="IPR033454">
    <property type="entry name" value="RecG_wedge"/>
</dbReference>
<keyword evidence="10 15" id="KW-0234">DNA repair</keyword>
<evidence type="ECO:0000256" key="8">
    <source>
        <dbReference type="ARBA" id="ARBA00023125"/>
    </source>
</evidence>
<evidence type="ECO:0000256" key="12">
    <source>
        <dbReference type="ARBA" id="ARBA00034617"/>
    </source>
</evidence>
<evidence type="ECO:0000256" key="6">
    <source>
        <dbReference type="ARBA" id="ARBA00022806"/>
    </source>
</evidence>
<dbReference type="GO" id="GO:0016787">
    <property type="term" value="F:hydrolase activity"/>
    <property type="evidence" value="ECO:0007669"/>
    <property type="project" value="UniProtKB-KW"/>
</dbReference>
<keyword evidence="6 15" id="KW-0347">Helicase</keyword>
<dbReference type="SMART" id="SM00490">
    <property type="entry name" value="HELICc"/>
    <property type="match status" value="1"/>
</dbReference>
<dbReference type="CDD" id="cd04488">
    <property type="entry name" value="RecG_wedge_OBF"/>
    <property type="match status" value="1"/>
</dbReference>
<dbReference type="InterPro" id="IPR045562">
    <property type="entry name" value="RecG_dom3_C"/>
</dbReference>
<evidence type="ECO:0000256" key="10">
    <source>
        <dbReference type="ARBA" id="ARBA00023204"/>
    </source>
</evidence>
<keyword evidence="7 15" id="KW-0067">ATP-binding</keyword>
<dbReference type="Pfam" id="PF00270">
    <property type="entry name" value="DEAD"/>
    <property type="match status" value="1"/>
</dbReference>
<reference evidence="18" key="2">
    <citation type="journal article" date="2021" name="PeerJ">
        <title>Extensive microbial diversity within the chicken gut microbiome revealed by metagenomics and culture.</title>
        <authorList>
            <person name="Gilroy R."/>
            <person name="Ravi A."/>
            <person name="Getino M."/>
            <person name="Pursley I."/>
            <person name="Horton D.L."/>
            <person name="Alikhan N.F."/>
            <person name="Baker D."/>
            <person name="Gharbi K."/>
            <person name="Hall N."/>
            <person name="Watson M."/>
            <person name="Adriaenssens E.M."/>
            <person name="Foster-Nyarko E."/>
            <person name="Jarju S."/>
            <person name="Secka A."/>
            <person name="Antonio M."/>
            <person name="Oren A."/>
            <person name="Chaudhuri R.R."/>
            <person name="La Ragione R."/>
            <person name="Hildebrand F."/>
            <person name="Pallen M.J."/>
        </authorList>
    </citation>
    <scope>NUCLEOTIDE SEQUENCE</scope>
    <source>
        <strain evidence="18">ChiSjej2B20-13462</strain>
    </source>
</reference>
<dbReference type="GO" id="GO:0005524">
    <property type="term" value="F:ATP binding"/>
    <property type="evidence" value="ECO:0007669"/>
    <property type="project" value="UniProtKB-KW"/>
</dbReference>
<evidence type="ECO:0000256" key="2">
    <source>
        <dbReference type="ARBA" id="ARBA00017846"/>
    </source>
</evidence>
<keyword evidence="3 15" id="KW-0547">Nucleotide-binding</keyword>
<evidence type="ECO:0000313" key="18">
    <source>
        <dbReference type="EMBL" id="HIQ69658.1"/>
    </source>
</evidence>
<dbReference type="SMART" id="SM00487">
    <property type="entry name" value="DEXDc"/>
    <property type="match status" value="1"/>
</dbReference>
<dbReference type="NCBIfam" id="TIGR00643">
    <property type="entry name" value="recG"/>
    <property type="match status" value="1"/>
</dbReference>
<keyword evidence="8" id="KW-0238">DNA-binding</keyword>
<dbReference type="PANTHER" id="PTHR47964:SF1">
    <property type="entry name" value="ATP-DEPENDENT DNA HELICASE HOMOLOG RECG, CHLOROPLASTIC"/>
    <property type="match status" value="1"/>
</dbReference>
<dbReference type="NCBIfam" id="NF008165">
    <property type="entry name" value="PRK10917.1-3"/>
    <property type="match status" value="1"/>
</dbReference>
<dbReference type="InterPro" id="IPR014001">
    <property type="entry name" value="Helicase_ATP-bd"/>
</dbReference>
<comment type="catalytic activity">
    <reaction evidence="14 15">
        <text>ATP + H2O = ADP + phosphate + H(+)</text>
        <dbReference type="Rhea" id="RHEA:13065"/>
        <dbReference type="ChEBI" id="CHEBI:15377"/>
        <dbReference type="ChEBI" id="CHEBI:15378"/>
        <dbReference type="ChEBI" id="CHEBI:30616"/>
        <dbReference type="ChEBI" id="CHEBI:43474"/>
        <dbReference type="ChEBI" id="CHEBI:456216"/>
        <dbReference type="EC" id="5.6.2.4"/>
    </reaction>
</comment>
<keyword evidence="5 15" id="KW-0378">Hydrolase</keyword>
<dbReference type="EMBL" id="DVFN01000071">
    <property type="protein sequence ID" value="HIQ69658.1"/>
    <property type="molecule type" value="Genomic_DNA"/>
</dbReference>
<dbReference type="Gene3D" id="3.40.50.300">
    <property type="entry name" value="P-loop containing nucleotide triphosphate hydrolases"/>
    <property type="match status" value="2"/>
</dbReference>
<dbReference type="Pfam" id="PF19833">
    <property type="entry name" value="RecG_dom3_C"/>
    <property type="match status" value="1"/>
</dbReference>
<dbReference type="NCBIfam" id="NF008168">
    <property type="entry name" value="PRK10917.2-2"/>
    <property type="match status" value="1"/>
</dbReference>
<evidence type="ECO:0000256" key="5">
    <source>
        <dbReference type="ARBA" id="ARBA00022801"/>
    </source>
</evidence>
<keyword evidence="11" id="KW-0413">Isomerase</keyword>
<evidence type="ECO:0000259" key="16">
    <source>
        <dbReference type="PROSITE" id="PS51192"/>
    </source>
</evidence>
<evidence type="ECO:0000256" key="15">
    <source>
        <dbReference type="RuleBase" id="RU363016"/>
    </source>
</evidence>
<comment type="function">
    <text evidence="15">Plays a critical role in recombination and DNA repair. Helps process Holliday junction intermediates to mature products by catalyzing branch migration. Has replication fork regression activity, unwinds stalled or blocked replication forks to make a HJ that can be resolved. Has a DNA unwinding activity characteristic of a DNA helicase with 3'-5' polarity.</text>
</comment>
<dbReference type="InterPro" id="IPR011545">
    <property type="entry name" value="DEAD/DEAH_box_helicase_dom"/>
</dbReference>
<evidence type="ECO:0000256" key="11">
    <source>
        <dbReference type="ARBA" id="ARBA00023235"/>
    </source>
</evidence>
<dbReference type="Pfam" id="PF17191">
    <property type="entry name" value="RecG_wedge"/>
    <property type="match status" value="1"/>
</dbReference>
<dbReference type="GO" id="GO:0043138">
    <property type="term" value="F:3'-5' DNA helicase activity"/>
    <property type="evidence" value="ECO:0007669"/>
    <property type="project" value="UniProtKB-EC"/>
</dbReference>
<comment type="caution">
    <text evidence="18">The sequence shown here is derived from an EMBL/GenBank/DDBJ whole genome shotgun (WGS) entry which is preliminary data.</text>
</comment>
<dbReference type="AlphaFoldDB" id="A0A9D0Z865"/>
<evidence type="ECO:0000256" key="14">
    <source>
        <dbReference type="ARBA" id="ARBA00048988"/>
    </source>
</evidence>
<feature type="domain" description="Helicase ATP-binding" evidence="16">
    <location>
        <begin position="271"/>
        <end position="432"/>
    </location>
</feature>
<dbReference type="PROSITE" id="PS51192">
    <property type="entry name" value="HELICASE_ATP_BIND_1"/>
    <property type="match status" value="1"/>
</dbReference>
<keyword evidence="9 15" id="KW-0233">DNA recombination</keyword>
<dbReference type="Pfam" id="PF00271">
    <property type="entry name" value="Helicase_C"/>
    <property type="match status" value="1"/>
</dbReference>
<evidence type="ECO:0000256" key="9">
    <source>
        <dbReference type="ARBA" id="ARBA00023172"/>
    </source>
</evidence>
<dbReference type="GO" id="GO:0006310">
    <property type="term" value="P:DNA recombination"/>
    <property type="evidence" value="ECO:0007669"/>
    <property type="project" value="UniProtKB-UniRule"/>
</dbReference>
<comment type="catalytic activity">
    <reaction evidence="12 15">
        <text>Couples ATP hydrolysis with the unwinding of duplex DNA by translocating in the 3'-5' direction.</text>
        <dbReference type="EC" id="5.6.2.4"/>
    </reaction>
</comment>
<name>A0A9D0Z865_9FIRM</name>
<dbReference type="InterPro" id="IPR001650">
    <property type="entry name" value="Helicase_C-like"/>
</dbReference>
<evidence type="ECO:0000256" key="7">
    <source>
        <dbReference type="ARBA" id="ARBA00022840"/>
    </source>
</evidence>
<dbReference type="SUPFAM" id="SSF50249">
    <property type="entry name" value="Nucleic acid-binding proteins"/>
    <property type="match status" value="1"/>
</dbReference>
<proteinExistence type="inferred from homology"/>
<dbReference type="SUPFAM" id="SSF52540">
    <property type="entry name" value="P-loop containing nucleoside triphosphate hydrolases"/>
    <property type="match status" value="2"/>
</dbReference>
<gene>
    <name evidence="18" type="primary">recG</name>
    <name evidence="18" type="ORF">IAA67_04945</name>
</gene>
<dbReference type="InterPro" id="IPR004609">
    <property type="entry name" value="ATP-dep_DNA_helicase_RecG"/>
</dbReference>
<evidence type="ECO:0000256" key="1">
    <source>
        <dbReference type="ARBA" id="ARBA00007504"/>
    </source>
</evidence>
<dbReference type="CDD" id="cd17992">
    <property type="entry name" value="DEXHc_RecG"/>
    <property type="match status" value="1"/>
</dbReference>
<dbReference type="Proteomes" id="UP000886874">
    <property type="component" value="Unassembled WGS sequence"/>
</dbReference>
<dbReference type="InterPro" id="IPR012340">
    <property type="entry name" value="NA-bd_OB-fold"/>
</dbReference>
<dbReference type="PROSITE" id="PS51194">
    <property type="entry name" value="HELICASE_CTER"/>
    <property type="match status" value="1"/>
</dbReference>
<dbReference type="InterPro" id="IPR047112">
    <property type="entry name" value="RecG/Mfd"/>
</dbReference>
<dbReference type="Gene3D" id="2.40.50.140">
    <property type="entry name" value="Nucleic acid-binding proteins"/>
    <property type="match status" value="1"/>
</dbReference>
<evidence type="ECO:0000313" key="19">
    <source>
        <dbReference type="Proteomes" id="UP000886874"/>
    </source>
</evidence>
<reference evidence="18" key="1">
    <citation type="submission" date="2020-10" db="EMBL/GenBank/DDBJ databases">
        <authorList>
            <person name="Gilroy R."/>
        </authorList>
    </citation>
    <scope>NUCLEOTIDE SEQUENCE</scope>
    <source>
        <strain evidence="18">ChiSjej2B20-13462</strain>
    </source>
</reference>
<evidence type="ECO:0000256" key="3">
    <source>
        <dbReference type="ARBA" id="ARBA00022741"/>
    </source>
</evidence>
<evidence type="ECO:0000259" key="17">
    <source>
        <dbReference type="PROSITE" id="PS51194"/>
    </source>
</evidence>
<sequence>MDLFTAVTALAGVGPTRAKQLSTLGIETLYDLLTYFPRTYEDRTKLVRICDLEADQPACFRAMVIRGPKTAHIRKGLDLTKVTVADESAQLNLTFFNQSYVADSLLYGQEYYFYGAVRGDYTGYGMQNPVFEPLERAGTATRRIVPVYPLTAGLSSGMLRKWISQAMQLCLPELPEVLPQVVLTRCCLLPARAAYAAIHNPPDFPTLEAARRRIVFEEFFLFTCGLMQLRASRQAAETIPWTNRDLTSFLAALPFSPTGAQQRAMEEIAADLGRGRAMNRLLQGDVGSGKTLVAAAAAYLAVRNGCQAAIMAPTEILAEQHRKSLSALLAPLGIVPEVLTGSLPAAEKRRVKAGLADGSISLAVGTHALLSEDVAFANLGLVCADEQHRFGVGQRSALQAKGRNPHLLVMSATPIPRTLALMIYGDLDVSILDELPPGRQTVDTFLVGESMRARINAFIRKEAAAGRQIYVVCPAVEEQEDAASSMKSAEVWAETLQRTVFPDLRVGLLHGRRKAAEKEQIMADFAAHKLDILVATTVIEVGVDVPNATLMVIEDADRFGLSQLHQLRGRVGRGSEKSYCVLFSSNKNPETVQRLKALCRTNDGFRIAEEDLNLRGPGDFFGSRQHGLPQFKAASLTMDMAVLKEAQASAAQAMADPDLVRDPCFPLLRRRIRTLFRDGAVGLN</sequence>
<evidence type="ECO:0000256" key="4">
    <source>
        <dbReference type="ARBA" id="ARBA00022763"/>
    </source>
</evidence>
<dbReference type="GO" id="GO:0003677">
    <property type="term" value="F:DNA binding"/>
    <property type="evidence" value="ECO:0007669"/>
    <property type="project" value="UniProtKB-KW"/>
</dbReference>
<comment type="similarity">
    <text evidence="1 15">Belongs to the helicase family. RecG subfamily.</text>
</comment>
<dbReference type="GO" id="GO:0006281">
    <property type="term" value="P:DNA repair"/>
    <property type="evidence" value="ECO:0007669"/>
    <property type="project" value="UniProtKB-UniRule"/>
</dbReference>
<protein>
    <recommendedName>
        <fullName evidence="2 15">ATP-dependent DNA helicase RecG</fullName>
        <ecNumber evidence="13 15">5.6.2.4</ecNumber>
    </recommendedName>
</protein>
<keyword evidence="4 15" id="KW-0227">DNA damage</keyword>
<accession>A0A9D0Z865</accession>
<dbReference type="EC" id="5.6.2.4" evidence="13 15"/>
<dbReference type="InterPro" id="IPR027417">
    <property type="entry name" value="P-loop_NTPase"/>
</dbReference>